<dbReference type="Gene3D" id="3.40.640.10">
    <property type="entry name" value="Type I PLP-dependent aspartate aminotransferase-like (Major domain)"/>
    <property type="match status" value="1"/>
</dbReference>
<evidence type="ECO:0000256" key="12">
    <source>
        <dbReference type="SAM" id="Phobius"/>
    </source>
</evidence>
<evidence type="ECO:0000256" key="7">
    <source>
        <dbReference type="PIRSR" id="PIRSR625650-1"/>
    </source>
</evidence>
<feature type="region of interest" description="Disordered" evidence="11">
    <location>
        <begin position="1244"/>
        <end position="1265"/>
    </location>
</feature>
<dbReference type="Pfam" id="PF02913">
    <property type="entry name" value="FAD-oxidase_C"/>
    <property type="match status" value="1"/>
</dbReference>
<feature type="site" description="Important for enzyme activity" evidence="10">
    <location>
        <position position="1612"/>
    </location>
</feature>
<dbReference type="InterPro" id="IPR015424">
    <property type="entry name" value="PyrdxlP-dep_Trfase"/>
</dbReference>
<feature type="active site" description="Proton donor/acceptor" evidence="7">
    <location>
        <position position="1768"/>
    </location>
</feature>
<evidence type="ECO:0000256" key="3">
    <source>
        <dbReference type="ARBA" id="ARBA00012385"/>
    </source>
</evidence>
<dbReference type="InterPro" id="IPR002123">
    <property type="entry name" value="Plipid/glycerol_acylTrfase"/>
</dbReference>
<comment type="caution">
    <text evidence="14">The sequence shown here is derived from an EMBL/GenBank/DDBJ whole genome shotgun (WGS) entry which is preliminary data.</text>
</comment>
<evidence type="ECO:0000313" key="14">
    <source>
        <dbReference type="EMBL" id="GMI02807.1"/>
    </source>
</evidence>
<dbReference type="SUPFAM" id="SSF55103">
    <property type="entry name" value="FAD-linked oxidases, C-terminal domain"/>
    <property type="match status" value="1"/>
</dbReference>
<comment type="cofactor">
    <cofactor evidence="9">
        <name>FAD</name>
        <dbReference type="ChEBI" id="CHEBI:57692"/>
    </cofactor>
</comment>
<dbReference type="GO" id="GO:0008609">
    <property type="term" value="F:alkylglycerone-phosphate synthase activity"/>
    <property type="evidence" value="ECO:0007669"/>
    <property type="project" value="UniProtKB-EC"/>
</dbReference>
<dbReference type="SMART" id="SM00563">
    <property type="entry name" value="PlsC"/>
    <property type="match status" value="1"/>
</dbReference>
<dbReference type="InterPro" id="IPR036291">
    <property type="entry name" value="NAD(P)-bd_dom_sf"/>
</dbReference>
<name>A0A9W7C3X6_9STRA</name>
<dbReference type="Gene3D" id="3.40.50.720">
    <property type="entry name" value="NAD(P)-binding Rossmann-like Domain"/>
    <property type="match status" value="1"/>
</dbReference>
<evidence type="ECO:0000256" key="8">
    <source>
        <dbReference type="PIRSR" id="PIRSR625650-2"/>
    </source>
</evidence>
<feature type="binding site" evidence="9">
    <location>
        <begin position="1561"/>
        <end position="1567"/>
    </location>
    <ligand>
        <name>FAD</name>
        <dbReference type="ChEBI" id="CHEBI:57692"/>
    </ligand>
</feature>
<keyword evidence="12" id="KW-0812">Transmembrane</keyword>
<feature type="domain" description="FAD-binding PCMH-type" evidence="13">
    <location>
        <begin position="1384"/>
        <end position="1577"/>
    </location>
</feature>
<dbReference type="PANTHER" id="PTHR46568:SF1">
    <property type="entry name" value="ALKYLDIHYDROXYACETONEPHOSPHATE SYNTHASE, PEROXISOMAL"/>
    <property type="match status" value="1"/>
</dbReference>
<keyword evidence="4" id="KW-0285">Flavoprotein</keyword>
<feature type="transmembrane region" description="Helical" evidence="12">
    <location>
        <begin position="328"/>
        <end position="346"/>
    </location>
</feature>
<keyword evidence="15" id="KW-1185">Reference proteome</keyword>
<dbReference type="EMBL" id="BRXX01000289">
    <property type="protein sequence ID" value="GMI02807.1"/>
    <property type="molecule type" value="Genomic_DNA"/>
</dbReference>
<dbReference type="Pfam" id="PF01553">
    <property type="entry name" value="Acyltransferase"/>
    <property type="match status" value="1"/>
</dbReference>
<proteinExistence type="inferred from homology"/>
<dbReference type="InterPro" id="IPR013120">
    <property type="entry name" value="FAR_NAD-bd"/>
</dbReference>
<dbReference type="InterPro" id="IPR036318">
    <property type="entry name" value="FAD-bd_PCMH-like_sf"/>
</dbReference>
<dbReference type="GO" id="GO:0016746">
    <property type="term" value="F:acyltransferase activity"/>
    <property type="evidence" value="ECO:0007669"/>
    <property type="project" value="InterPro"/>
</dbReference>
<keyword evidence="12" id="KW-0472">Membrane</keyword>
<feature type="binding site" evidence="9">
    <location>
        <begin position="1500"/>
        <end position="1503"/>
    </location>
    <ligand>
        <name>FAD</name>
        <dbReference type="ChEBI" id="CHEBI:57692"/>
    </ligand>
</feature>
<evidence type="ECO:0000256" key="2">
    <source>
        <dbReference type="ARBA" id="ARBA00008000"/>
    </source>
</evidence>
<evidence type="ECO:0000259" key="13">
    <source>
        <dbReference type="PROSITE" id="PS51387"/>
    </source>
</evidence>
<accession>A0A9W7C3X6</accession>
<organism evidence="14 15">
    <name type="scientific">Triparma verrucosa</name>
    <dbReference type="NCBI Taxonomy" id="1606542"/>
    <lineage>
        <taxon>Eukaryota</taxon>
        <taxon>Sar</taxon>
        <taxon>Stramenopiles</taxon>
        <taxon>Ochrophyta</taxon>
        <taxon>Bolidophyceae</taxon>
        <taxon>Parmales</taxon>
        <taxon>Triparmaceae</taxon>
        <taxon>Triparma</taxon>
    </lineage>
</organism>
<dbReference type="Gene3D" id="1.10.45.10">
    <property type="entry name" value="Vanillyl-alcohol Oxidase, Chain A, domain 4"/>
    <property type="match status" value="1"/>
</dbReference>
<dbReference type="Pfam" id="PF01565">
    <property type="entry name" value="FAD_binding_4"/>
    <property type="match status" value="1"/>
</dbReference>
<evidence type="ECO:0000256" key="6">
    <source>
        <dbReference type="ARBA" id="ARBA00031574"/>
    </source>
</evidence>
<sequence>MTAVTIPQMPMIPKSLGLNVVAIDIDPDTLDIKSHETIPWSPETKVLVFSHVFGSRVDLTSLHSLCKSRGVLLVSDEAECYSPHSQPLLPCDVTLRSHGLIKNYTAISGATAHINDPRLLLKFRAVHGTWRVSSSSSYRLKILKSSLLIILSNPTVYGLVLKFLSLLSLSHDSLITSLLRGFPGPTFLSRIKQRPCPQIVSSVLRLSLVYTNFESPSKRKINSVYLNSLLPSKSLLGTKVSEHNHWLHPYIPPSKSELVSKGLKYNFDITGGATQLVCIDSECVEAERFMKGVVYLPVSEEMGKEEIGRLAEVCKGKGRKGGYEVGKVFWGAAAVGVTVVWVRWGVLRSLVTSIVVNLWMLIKIGAVLFGGLTYYVGRISRRNYERKGKSKLLKHLKTGAKVTPELRIQEPESPQEENIILTGATGFIGRVMLHTLLQHSTQLNIKNVYVVLRSKKDKVASQRGAELLTSSIYSGLSTSIVTILQGDVSLPNLGLKSRPSTKITKVIHLAASVSFTQPLKDAYACNTRSTLNVVELCKSLEAKLCHFSTAFIHNDAKVYKQDLGKGWDAKAVQKSIETDCHYASKLLKSYPNTYSFSKHLTEKLLSLPGTSPKIPPLIIRPSIVGPSILHPTPNFSGSKGTTVTAGSAYYLSSLGSSVWHLPPNKASVVPVDLLVYYSLNKLFFENAEGTFNACFEKGVEGFEWEGFLEVNSEIGCLGGKDRGRVVLQEEVLCRTFSEEGGNDVEYYHDLYPVFLYNLRLTYLKLTNASKQTLDRFKKVRNFVDLPMLFMPFTKREFEFETDFKYSIEGEMYMVNCARAGSKFVGFNDEYKNVNVTDSRWSDLFWCLTMPVGNFWIRLVGFALVKILRMTTANVTVDVESFSDYARSASPDSKLILCPTHRSLFDFMIVSFITFSLPELKIYNPFIIADNQFSKLPLIGTICKGSGAIFIERGKGSKGVERAVKQVMCQRPVEVFIEGTRSRDRRFLKPKTGFLRAMLEVGGERDYDMLPINISYERTPEQETMASEMNVGQKKGLGIGGLVSWGWNVLSGKVKLGRVHVTAGSVVNMSKKSNLNHVAKQVQQQQMTGVRVSGYHVKALQQSLGIDEEVIKTSLEDLKVPFWEGDCKLKAPQSKNERWTLSLAVAHAVAPHVKSQEWADWLCSSRLPPPRNTSESVDAFVQAWERAFERAEHAVETAIEKLVKVGFEVDGLKVEHVLGYVEDRVGRPIEEEAVKIVLARQKRESRRVAQEQEPNAGEALAKSGAPIPTGQEEAFGAWGFADSKFVLDGKTVTLHSDRYSLGHRRLPKLVDFLEKEMKTKIDLARSVYPLPERVRVTPSRLPPAIKEGLMALFGVECVKTEDVERVRHGTGHCLSDVLKIRTNEVKRAPDVVVYVTSQDTVVELVKFAKSQRLCLIPFGGGTNVTEALQCPSYDVEPRCIVSVDMRRMNKIIWVNKEDGVAKIEAGATGRTIQEELAQMGLTMGHQPDSYEFSTLGGWVATRASGMLKNKYGNIEDIVREVVVVDGSGEIMWQHHKEEDQGKSFGRGSFGMPELKDLVIGSEGNLCIVTSCVVRVRKVPEKTEFSSVVFNDFGAGLGFMRAVQSSGLKPASIRMMDNAQFKLGQVFKGSEGGSGLKKVVQGAALWWKGIETSSMVAVTLKFEGSAIEVDAQQKAVSAATKDWGGLAGGGENGKAGYELTFAIAYLRDFALSFGLLAESFETFVNYSKLNVMVECVKQRVREAHVERGVCGEALVSARVTQLYEDGACVYFYYIMDSSGLKDGNRTFSEIEEIARGTILENGGNLSHHHGVGKHRAKFVKERVGGSVVDVMRGVKKEIDGDNVFGVRNGVFE</sequence>
<dbReference type="SUPFAM" id="SSF53383">
    <property type="entry name" value="PLP-dependent transferases"/>
    <property type="match status" value="1"/>
</dbReference>
<evidence type="ECO:0000256" key="5">
    <source>
        <dbReference type="ARBA" id="ARBA00022827"/>
    </source>
</evidence>
<reference evidence="15" key="1">
    <citation type="journal article" date="2023" name="Commun. Biol.">
        <title>Genome analysis of Parmales, the sister group of diatoms, reveals the evolutionary specialization of diatoms from phago-mixotrophs to photoautotrophs.</title>
        <authorList>
            <person name="Ban H."/>
            <person name="Sato S."/>
            <person name="Yoshikawa S."/>
            <person name="Yamada K."/>
            <person name="Nakamura Y."/>
            <person name="Ichinomiya M."/>
            <person name="Sato N."/>
            <person name="Blanc-Mathieu R."/>
            <person name="Endo H."/>
            <person name="Kuwata A."/>
            <person name="Ogata H."/>
        </authorList>
    </citation>
    <scope>NUCLEOTIDE SEQUENCE [LARGE SCALE GENOMIC DNA]</scope>
    <source>
        <strain evidence="15">NIES 3699</strain>
    </source>
</reference>
<comment type="pathway">
    <text evidence="1">Glycerolipid metabolism; ether lipid biosynthesis.</text>
</comment>
<dbReference type="InterPro" id="IPR016169">
    <property type="entry name" value="FAD-bd_PCMH_sub2"/>
</dbReference>
<gene>
    <name evidence="14" type="ORF">TrVE_jg10626</name>
</gene>
<evidence type="ECO:0000256" key="1">
    <source>
        <dbReference type="ARBA" id="ARBA00004670"/>
    </source>
</evidence>
<comment type="similarity">
    <text evidence="2">Belongs to the FAD-binding oxidoreductase/transferase type 4 family.</text>
</comment>
<dbReference type="InterPro" id="IPR016166">
    <property type="entry name" value="FAD-bd_PCMH"/>
</dbReference>
<evidence type="ECO:0000313" key="15">
    <source>
        <dbReference type="Proteomes" id="UP001165160"/>
    </source>
</evidence>
<dbReference type="Gene3D" id="3.30.465.10">
    <property type="match status" value="1"/>
</dbReference>
<dbReference type="GO" id="GO:0008610">
    <property type="term" value="P:lipid biosynthetic process"/>
    <property type="evidence" value="ECO:0007669"/>
    <property type="project" value="InterPro"/>
</dbReference>
<evidence type="ECO:0000256" key="10">
    <source>
        <dbReference type="PIRSR" id="PIRSR625650-4"/>
    </source>
</evidence>
<dbReference type="PANTHER" id="PTHR46568">
    <property type="entry name" value="ALKYLDIHYDROXYACETONEPHOSPHATE SYNTHASE, PEROXISOMAL"/>
    <property type="match status" value="1"/>
</dbReference>
<dbReference type="InterPro" id="IPR000653">
    <property type="entry name" value="DegT/StrS_aminotransferase"/>
</dbReference>
<dbReference type="Gene3D" id="3.30.70.3450">
    <property type="match status" value="1"/>
</dbReference>
<evidence type="ECO:0000256" key="11">
    <source>
        <dbReference type="SAM" id="MobiDB-lite"/>
    </source>
</evidence>
<dbReference type="InterPro" id="IPR016167">
    <property type="entry name" value="FAD-bd_PCMH_sub1"/>
</dbReference>
<dbReference type="SUPFAM" id="SSF56176">
    <property type="entry name" value="FAD-binding/transporter-associated domain-like"/>
    <property type="match status" value="1"/>
</dbReference>
<dbReference type="InterPro" id="IPR004113">
    <property type="entry name" value="FAD-bd_oxidored_4_C"/>
</dbReference>
<dbReference type="InterPro" id="IPR006094">
    <property type="entry name" value="Oxid_FAD_bind_N"/>
</dbReference>
<keyword evidence="12" id="KW-1133">Transmembrane helix</keyword>
<dbReference type="Pfam" id="PF01041">
    <property type="entry name" value="DegT_DnrJ_EryC1"/>
    <property type="match status" value="1"/>
</dbReference>
<evidence type="ECO:0000256" key="9">
    <source>
        <dbReference type="PIRSR" id="PIRSR625650-3"/>
    </source>
</evidence>
<protein>
    <recommendedName>
        <fullName evidence="3">alkylglycerone-phosphate synthase</fullName>
        <ecNumber evidence="3">2.5.1.26</ecNumber>
    </recommendedName>
    <alternativeName>
        <fullName evidence="6">Alkylglycerone-phosphate synthase</fullName>
    </alternativeName>
</protein>
<dbReference type="Proteomes" id="UP001165160">
    <property type="component" value="Unassembled WGS sequence"/>
</dbReference>
<feature type="transmembrane region" description="Helical" evidence="12">
    <location>
        <begin position="358"/>
        <end position="377"/>
    </location>
</feature>
<keyword evidence="5 9" id="KW-0274">FAD</keyword>
<dbReference type="InterPro" id="IPR015421">
    <property type="entry name" value="PyrdxlP-dep_Trfase_major"/>
</dbReference>
<dbReference type="InterPro" id="IPR016171">
    <property type="entry name" value="Vanillyl_alc_oxidase_C-sub2"/>
</dbReference>
<dbReference type="SUPFAM" id="SSF51735">
    <property type="entry name" value="NAD(P)-binding Rossmann-fold domains"/>
    <property type="match status" value="1"/>
</dbReference>
<evidence type="ECO:0000256" key="4">
    <source>
        <dbReference type="ARBA" id="ARBA00022630"/>
    </source>
</evidence>
<dbReference type="EC" id="2.5.1.26" evidence="3"/>
<feature type="binding site" evidence="9">
    <location>
        <begin position="1487"/>
        <end position="1493"/>
    </location>
    <ligand>
        <name>FAD</name>
        <dbReference type="ChEBI" id="CHEBI:57692"/>
    </ligand>
</feature>
<dbReference type="Gene3D" id="3.30.43.10">
    <property type="entry name" value="Uridine Diphospho-n-acetylenolpyruvylglucosamine Reductase, domain 2"/>
    <property type="match status" value="1"/>
</dbReference>
<dbReference type="PROSITE" id="PS51387">
    <property type="entry name" value="FAD_PCMH"/>
    <property type="match status" value="1"/>
</dbReference>
<dbReference type="Pfam" id="PF07993">
    <property type="entry name" value="NAD_binding_4"/>
    <property type="match status" value="1"/>
</dbReference>
<feature type="binding site" evidence="8">
    <location>
        <position position="1705"/>
    </location>
    <ligand>
        <name>substrate</name>
    </ligand>
</feature>
<dbReference type="Gene3D" id="3.30.300.330">
    <property type="match status" value="1"/>
</dbReference>
<dbReference type="InterPro" id="IPR016164">
    <property type="entry name" value="FAD-linked_Oxase-like_C"/>
</dbReference>
<dbReference type="GO" id="GO:0005777">
    <property type="term" value="C:peroxisome"/>
    <property type="evidence" value="ECO:0007669"/>
    <property type="project" value="UniProtKB-ARBA"/>
</dbReference>
<dbReference type="GO" id="GO:0071949">
    <property type="term" value="F:FAD binding"/>
    <property type="evidence" value="ECO:0007669"/>
    <property type="project" value="InterPro"/>
</dbReference>
<dbReference type="InterPro" id="IPR025650">
    <property type="entry name" value="Alkyl-DHAP_Synthase"/>
</dbReference>
<dbReference type="SUPFAM" id="SSF69593">
    <property type="entry name" value="Glycerol-3-phosphate (1)-acyltransferase"/>
    <property type="match status" value="1"/>
</dbReference>